<evidence type="ECO:0000256" key="5">
    <source>
        <dbReference type="SAM" id="MobiDB-lite"/>
    </source>
</evidence>
<feature type="compositionally biased region" description="Pro residues" evidence="5">
    <location>
        <begin position="516"/>
        <end position="526"/>
    </location>
</feature>
<dbReference type="PANTHER" id="PTHR15549">
    <property type="entry name" value="PAIRED IMMUNOGLOBULIN-LIKE TYPE 2 RECEPTOR"/>
    <property type="match status" value="1"/>
</dbReference>
<evidence type="ECO:0000256" key="2">
    <source>
        <dbReference type="ARBA" id="ARBA00022692"/>
    </source>
</evidence>
<feature type="region of interest" description="Disordered" evidence="5">
    <location>
        <begin position="131"/>
        <end position="200"/>
    </location>
</feature>
<comment type="subcellular location">
    <subcellularLocation>
        <location evidence="1">Membrane</location>
        <topology evidence="1">Single-pass membrane protein</topology>
    </subcellularLocation>
</comment>
<feature type="region of interest" description="Disordered" evidence="5">
    <location>
        <begin position="341"/>
        <end position="362"/>
    </location>
</feature>
<evidence type="ECO:0000256" key="4">
    <source>
        <dbReference type="ARBA" id="ARBA00023136"/>
    </source>
</evidence>
<evidence type="ECO:0000313" key="7">
    <source>
        <dbReference type="EMBL" id="OCF30471.1"/>
    </source>
</evidence>
<reference evidence="7 8" key="1">
    <citation type="submission" date="2013-07" db="EMBL/GenBank/DDBJ databases">
        <title>The Genome Sequence of Cryptococcus heveanensis BCC8398.</title>
        <authorList>
            <consortium name="The Broad Institute Genome Sequencing Platform"/>
            <person name="Cuomo C."/>
            <person name="Litvintseva A."/>
            <person name="Chen Y."/>
            <person name="Heitman J."/>
            <person name="Sun S."/>
            <person name="Springer D."/>
            <person name="Dromer F."/>
            <person name="Young S.K."/>
            <person name="Zeng Q."/>
            <person name="Gargeya S."/>
            <person name="Fitzgerald M."/>
            <person name="Abouelleil A."/>
            <person name="Alvarado L."/>
            <person name="Berlin A.M."/>
            <person name="Chapman S.B."/>
            <person name="Dewar J."/>
            <person name="Goldberg J."/>
            <person name="Griggs A."/>
            <person name="Gujja S."/>
            <person name="Hansen M."/>
            <person name="Howarth C."/>
            <person name="Imamovic A."/>
            <person name="Larimer J."/>
            <person name="McCowan C."/>
            <person name="Murphy C."/>
            <person name="Pearson M."/>
            <person name="Priest M."/>
            <person name="Roberts A."/>
            <person name="Saif S."/>
            <person name="Shea T."/>
            <person name="Sykes S."/>
            <person name="Wortman J."/>
            <person name="Nusbaum C."/>
            <person name="Birren B."/>
        </authorList>
    </citation>
    <scope>NUCLEOTIDE SEQUENCE [LARGE SCALE GENOMIC DNA]</scope>
    <source>
        <strain evidence="7 8">BCC8398</strain>
    </source>
</reference>
<dbReference type="Proteomes" id="UP000092666">
    <property type="component" value="Unassembled WGS sequence"/>
</dbReference>
<feature type="region of interest" description="Disordered" evidence="5">
    <location>
        <begin position="703"/>
        <end position="768"/>
    </location>
</feature>
<reference evidence="8" key="2">
    <citation type="submission" date="2013-12" db="EMBL/GenBank/DDBJ databases">
        <title>Evolution of pathogenesis and genome organization in the Tremellales.</title>
        <authorList>
            <person name="Cuomo C."/>
            <person name="Litvintseva A."/>
            <person name="Heitman J."/>
            <person name="Chen Y."/>
            <person name="Sun S."/>
            <person name="Springer D."/>
            <person name="Dromer F."/>
            <person name="Young S."/>
            <person name="Zeng Q."/>
            <person name="Chapman S."/>
            <person name="Gujja S."/>
            <person name="Saif S."/>
            <person name="Birren B."/>
        </authorList>
    </citation>
    <scope>NUCLEOTIDE SEQUENCE [LARGE SCALE GENOMIC DNA]</scope>
    <source>
        <strain evidence="8">BCC8398</strain>
    </source>
</reference>
<feature type="region of interest" description="Disordered" evidence="5">
    <location>
        <begin position="216"/>
        <end position="235"/>
    </location>
</feature>
<keyword evidence="3 6" id="KW-1133">Transmembrane helix</keyword>
<evidence type="ECO:0000313" key="8">
    <source>
        <dbReference type="Proteomes" id="UP000092666"/>
    </source>
</evidence>
<evidence type="ECO:0000256" key="1">
    <source>
        <dbReference type="ARBA" id="ARBA00004167"/>
    </source>
</evidence>
<feature type="compositionally biased region" description="Low complexity" evidence="5">
    <location>
        <begin position="145"/>
        <end position="200"/>
    </location>
</feature>
<dbReference type="GO" id="GO:0071944">
    <property type="term" value="C:cell periphery"/>
    <property type="evidence" value="ECO:0007669"/>
    <property type="project" value="UniProtKB-ARBA"/>
</dbReference>
<name>A0A1B9GHR5_9TREE</name>
<dbReference type="GO" id="GO:0016020">
    <property type="term" value="C:membrane"/>
    <property type="evidence" value="ECO:0007669"/>
    <property type="project" value="UniProtKB-SubCell"/>
</dbReference>
<organism evidence="7 8">
    <name type="scientific">Kwoniella heveanensis BCC8398</name>
    <dbReference type="NCBI Taxonomy" id="1296120"/>
    <lineage>
        <taxon>Eukaryota</taxon>
        <taxon>Fungi</taxon>
        <taxon>Dikarya</taxon>
        <taxon>Basidiomycota</taxon>
        <taxon>Agaricomycotina</taxon>
        <taxon>Tremellomycetes</taxon>
        <taxon>Tremellales</taxon>
        <taxon>Cryptococcaceae</taxon>
        <taxon>Kwoniella</taxon>
    </lineage>
</organism>
<dbReference type="InterPro" id="IPR051694">
    <property type="entry name" value="Immunoregulatory_rcpt-like"/>
</dbReference>
<feature type="compositionally biased region" description="Acidic residues" evidence="5">
    <location>
        <begin position="759"/>
        <end position="768"/>
    </location>
</feature>
<protein>
    <submittedName>
        <fullName evidence="7">Uncharacterized protein</fullName>
    </submittedName>
</protein>
<feature type="compositionally biased region" description="Low complexity" evidence="5">
    <location>
        <begin position="625"/>
        <end position="639"/>
    </location>
</feature>
<feature type="region of interest" description="Disordered" evidence="5">
    <location>
        <begin position="470"/>
        <end position="502"/>
    </location>
</feature>
<dbReference type="STRING" id="1296120.A0A1B9GHR5"/>
<dbReference type="AlphaFoldDB" id="A0A1B9GHR5"/>
<dbReference type="OrthoDB" id="2596929at2759"/>
<keyword evidence="2 6" id="KW-0812">Transmembrane</keyword>
<keyword evidence="4 6" id="KW-0472">Membrane</keyword>
<sequence>MDGSHLAHLLRRSRLRSFAAGPGHVDILAARSPNESLGDNVPRQAAEEMIERGVDGVLEKRQAILDSNNPHVHSGAGVAASSTKAVGTAIAQSTQRQAAQAATVGTTRTTVNVVETQTRAATSASAKATLEAVTSSSRKTIDFGSATTSSSATPQTSATPSTTSTSPSSSATPSTTSTSAAPSITSRTSISTTSTTTFSSTSSSASVRAITSTISTSSANPTSTLDAAKAGSSSSGMSTGAVVGVALGAIVGLVVVGSFIGWLYRKWTARSYNSQAPWSKIDDDITPFPHNGSNEKFERYTDGNDDIYGGSAAPVIGSRRALAMARDNAFNHDGSLRDSAMYDRGDNRAGVGAGGQPVAYSPYPQFSSDSGAAYGLDAQGRPYNGQAGRTPMLHTYENQYVNDPYYDNSPPPNSRQLVSVNAHPYADVPMPTPVPMGRPAAPSTAAEFAQMEDFADEPEPLTPGLAYTFDEPHTPTNQTAASDGRVAGRSRVSMTTPQAPRVLSPTESVQAHDYIPAPPLAVPPPAASSTSSASLAPMPLPQFAPLSPLMNDFDFKRRSQPLPMYEDEASVQKRMYGEVANTAGISEPVTPASAQPSPNLQSGLHDSINPTESSFSATAPHADISGSTLPSSSSLPRLPEFTLAPPQPYQHGQPLSPLNEVPTPLSTASTGEPLLNPFDLPTPRLRAGLQENQATQGIEGEALAPPFSASTSGATGFPSPAYPPPSPGGMSVPGSVTDSPRRWDSGMGTPKGRAVSVNYDEEDAYGGI</sequence>
<dbReference type="EMBL" id="KI669516">
    <property type="protein sequence ID" value="OCF30471.1"/>
    <property type="molecule type" value="Genomic_DNA"/>
</dbReference>
<feature type="region of interest" description="Disordered" evidence="5">
    <location>
        <begin position="587"/>
        <end position="671"/>
    </location>
</feature>
<proteinExistence type="predicted"/>
<feature type="transmembrane region" description="Helical" evidence="6">
    <location>
        <begin position="241"/>
        <end position="264"/>
    </location>
</feature>
<dbReference type="PANTHER" id="PTHR15549:SF26">
    <property type="entry name" value="AXIAL BUDDING PATTERN PROTEIN 2-RELATED"/>
    <property type="match status" value="1"/>
</dbReference>
<evidence type="ECO:0000256" key="6">
    <source>
        <dbReference type="SAM" id="Phobius"/>
    </source>
</evidence>
<feature type="region of interest" description="Disordered" evidence="5">
    <location>
        <begin position="515"/>
        <end position="534"/>
    </location>
</feature>
<feature type="compositionally biased region" description="Polar residues" evidence="5">
    <location>
        <begin position="592"/>
        <end position="617"/>
    </location>
</feature>
<accession>A0A1B9GHR5</accession>
<evidence type="ECO:0000256" key="3">
    <source>
        <dbReference type="ARBA" id="ARBA00022989"/>
    </source>
</evidence>
<keyword evidence="8" id="KW-1185">Reference proteome</keyword>
<gene>
    <name evidence="7" type="ORF">I316_07907</name>
</gene>